<name>A0A940S2B5_9RHOB</name>
<dbReference type="Gene3D" id="3.10.129.10">
    <property type="entry name" value="Hotdog Thioesterase"/>
    <property type="match status" value="1"/>
</dbReference>
<dbReference type="Pfam" id="PF13279">
    <property type="entry name" value="4HBT_2"/>
    <property type="match status" value="1"/>
</dbReference>
<dbReference type="SUPFAM" id="SSF54637">
    <property type="entry name" value="Thioesterase/thiol ester dehydrase-isomerase"/>
    <property type="match status" value="1"/>
</dbReference>
<dbReference type="CDD" id="cd00586">
    <property type="entry name" value="4HBT"/>
    <property type="match status" value="1"/>
</dbReference>
<evidence type="ECO:0000313" key="1">
    <source>
        <dbReference type="EMBL" id="MBP0483917.1"/>
    </source>
</evidence>
<dbReference type="AlphaFoldDB" id="A0A940S2B5"/>
<sequence>MIPKAEAVLHPVWTGAVAAPLVLVEDAVHPEWVDGFGQMTMAYHLTVCELANRAFFDWVNDPCAVAAREGHEFVVTESHMISGGALLEGEAFCIETQVLAWNARGAILFHRVLDATGAVAATAEMGLLGFDLRTRRPEGWRAVVAERLAMVADRHARLERPAVAGRGIVLARD</sequence>
<dbReference type="InterPro" id="IPR029069">
    <property type="entry name" value="HotDog_dom_sf"/>
</dbReference>
<dbReference type="RefSeq" id="WP_209361870.1">
    <property type="nucleotide sequence ID" value="NZ_JAGISH010000009.1"/>
</dbReference>
<proteinExistence type="predicted"/>
<reference evidence="1" key="1">
    <citation type="submission" date="2021-03" db="EMBL/GenBank/DDBJ databases">
        <title>Sagittula salina sp. nov. strain M10.9X isolated from the marine waste.</title>
        <authorList>
            <person name="Satari L."/>
            <person name="Molina-Menor E."/>
            <person name="Vidal-Verdu A."/>
            <person name="Pascual J."/>
            <person name="Pereto J."/>
            <person name="Porcar M."/>
        </authorList>
    </citation>
    <scope>NUCLEOTIDE SEQUENCE</scope>
    <source>
        <strain evidence="1">M10.9X</strain>
    </source>
</reference>
<accession>A0A940S2B5</accession>
<comment type="caution">
    <text evidence="1">The sequence shown here is derived from an EMBL/GenBank/DDBJ whole genome shotgun (WGS) entry which is preliminary data.</text>
</comment>
<evidence type="ECO:0000313" key="2">
    <source>
        <dbReference type="Proteomes" id="UP000675940"/>
    </source>
</evidence>
<dbReference type="Proteomes" id="UP000675940">
    <property type="component" value="Unassembled WGS sequence"/>
</dbReference>
<protein>
    <submittedName>
        <fullName evidence="1">Thioesterase family protein</fullName>
    </submittedName>
</protein>
<dbReference type="EMBL" id="JAGISH010000009">
    <property type="protein sequence ID" value="MBP0483917.1"/>
    <property type="molecule type" value="Genomic_DNA"/>
</dbReference>
<keyword evidence="2" id="KW-1185">Reference proteome</keyword>
<organism evidence="1 2">
    <name type="scientific">Sagittula salina</name>
    <dbReference type="NCBI Taxonomy" id="2820268"/>
    <lineage>
        <taxon>Bacteria</taxon>
        <taxon>Pseudomonadati</taxon>
        <taxon>Pseudomonadota</taxon>
        <taxon>Alphaproteobacteria</taxon>
        <taxon>Rhodobacterales</taxon>
        <taxon>Roseobacteraceae</taxon>
        <taxon>Sagittula</taxon>
    </lineage>
</organism>
<gene>
    <name evidence="1" type="ORF">J5474_15660</name>
</gene>